<evidence type="ECO:0000313" key="2">
    <source>
        <dbReference type="EMBL" id="AEI39580.1"/>
    </source>
</evidence>
<dbReference type="KEGG" id="pms:KNP414_00990"/>
<accession>F8FAC7</accession>
<keyword evidence="1" id="KW-0472">Membrane</keyword>
<dbReference type="HOGENOM" id="CLU_178486_0_0_9"/>
<name>F8FAC7_PAEMK</name>
<dbReference type="PATRIC" id="fig|1036673.3.peg.888"/>
<evidence type="ECO:0000256" key="1">
    <source>
        <dbReference type="SAM" id="Phobius"/>
    </source>
</evidence>
<sequence>MMPNMMPTATAPVSMPKSMAYPPVNVNAMFDEINIYGPKKPHYPVKGVWSSAGYILVLYILLVIILRSGGKCGKPC</sequence>
<organism evidence="2 3">
    <name type="scientific">Paenibacillus mucilaginosus (strain KNP414)</name>
    <dbReference type="NCBI Taxonomy" id="1036673"/>
    <lineage>
        <taxon>Bacteria</taxon>
        <taxon>Bacillati</taxon>
        <taxon>Bacillota</taxon>
        <taxon>Bacilli</taxon>
        <taxon>Bacillales</taxon>
        <taxon>Paenibacillaceae</taxon>
        <taxon>Paenibacillus</taxon>
    </lineage>
</organism>
<gene>
    <name evidence="2" type="ordered locus">KNP414_00990</name>
</gene>
<keyword evidence="1" id="KW-1133">Transmembrane helix</keyword>
<evidence type="ECO:0000313" key="3">
    <source>
        <dbReference type="Proteomes" id="UP000006620"/>
    </source>
</evidence>
<dbReference type="EMBL" id="CP002869">
    <property type="protein sequence ID" value="AEI39580.1"/>
    <property type="molecule type" value="Genomic_DNA"/>
</dbReference>
<feature type="transmembrane region" description="Helical" evidence="1">
    <location>
        <begin position="48"/>
        <end position="66"/>
    </location>
</feature>
<reference evidence="2 3" key="2">
    <citation type="journal article" date="2013" name="Genome Announc.">
        <title>Genome Sequence of Growth-Improving Paenibacillus mucilaginosus Strain KNP414.</title>
        <authorList>
            <person name="Lu J.J."/>
            <person name="Wang J.F."/>
            <person name="Hu X.F."/>
        </authorList>
    </citation>
    <scope>NUCLEOTIDE SEQUENCE [LARGE SCALE GENOMIC DNA]</scope>
    <source>
        <strain evidence="2 3">KNP414</strain>
    </source>
</reference>
<proteinExistence type="predicted"/>
<dbReference type="Proteomes" id="UP000006620">
    <property type="component" value="Chromosome"/>
</dbReference>
<reference evidence="3" key="1">
    <citation type="submission" date="2011-06" db="EMBL/GenBank/DDBJ databases">
        <title>Complete genome sequence of Paenibacillus mucilaginosus KNP414.</title>
        <authorList>
            <person name="Wang J."/>
            <person name="Hu S."/>
            <person name="Hu X."/>
            <person name="Zhang B."/>
            <person name="Dong D."/>
            <person name="Zhang S."/>
            <person name="Zhao K."/>
            <person name="Wu D."/>
        </authorList>
    </citation>
    <scope>NUCLEOTIDE SEQUENCE [LARGE SCALE GENOMIC DNA]</scope>
    <source>
        <strain evidence="3">KNP414</strain>
    </source>
</reference>
<dbReference type="AlphaFoldDB" id="F8FAC7"/>
<protein>
    <submittedName>
        <fullName evidence="2">Uncharacterized protein</fullName>
    </submittedName>
</protein>
<keyword evidence="1" id="KW-0812">Transmembrane</keyword>